<protein>
    <recommendedName>
        <fullName evidence="3">THAP-type domain-containing protein</fullName>
    </recommendedName>
</protein>
<accession>A0ABV2AED5</accession>
<reference evidence="1 2" key="1">
    <citation type="journal article" date="2024" name="BMC Biol.">
        <title>Comparative genomics of Ascetosporea gives new insight into the evolutionary basis for animal parasitism in Rhizaria.</title>
        <authorList>
            <person name="Hiltunen Thoren M."/>
            <person name="Onut-Brannstrom I."/>
            <person name="Alfjorden A."/>
            <person name="Peckova H."/>
            <person name="Swords F."/>
            <person name="Hooper C."/>
            <person name="Holzer A.S."/>
            <person name="Bass D."/>
            <person name="Burki F."/>
        </authorList>
    </citation>
    <scope>NUCLEOTIDE SEQUENCE [LARGE SCALE GENOMIC DNA]</scope>
    <source>
        <strain evidence="1">20-A016</strain>
    </source>
</reference>
<gene>
    <name evidence="1" type="ORF">MHBO_000100</name>
</gene>
<keyword evidence="2" id="KW-1185">Reference proteome</keyword>
<comment type="caution">
    <text evidence="1">The sequence shown here is derived from an EMBL/GenBank/DDBJ whole genome shotgun (WGS) entry which is preliminary data.</text>
</comment>
<name>A0ABV2AED5_9EUKA</name>
<organism evidence="1 2">
    <name type="scientific">Bonamia ostreae</name>
    <dbReference type="NCBI Taxonomy" id="126728"/>
    <lineage>
        <taxon>Eukaryota</taxon>
        <taxon>Sar</taxon>
        <taxon>Rhizaria</taxon>
        <taxon>Endomyxa</taxon>
        <taxon>Ascetosporea</taxon>
        <taxon>Haplosporida</taxon>
        <taxon>Bonamia</taxon>
    </lineage>
</organism>
<evidence type="ECO:0000313" key="1">
    <source>
        <dbReference type="EMBL" id="MES1918078.1"/>
    </source>
</evidence>
<evidence type="ECO:0008006" key="3">
    <source>
        <dbReference type="Google" id="ProtNLM"/>
    </source>
</evidence>
<dbReference type="EMBL" id="JBDODL010000012">
    <property type="protein sequence ID" value="MES1918078.1"/>
    <property type="molecule type" value="Genomic_DNA"/>
</dbReference>
<evidence type="ECO:0000313" key="2">
    <source>
        <dbReference type="Proteomes" id="UP001439008"/>
    </source>
</evidence>
<proteinExistence type="predicted"/>
<sequence length="185" mass="21429">MEYLKILASGGGNFVKEERKINCKAVTFIKNNFDESTLLKWSELISDPLLLNCKDTKYERKILDIENKFENVFLRTNDIPRMPPLEMVIRLGMATIFTKRCKPAKNATCLVCSIMGSFSRAPKRNFKFKNSVLFCSITREELTESNYAMQLPTNKVCGENWIRKQNRATQNSLNLQNCKRLFIVL</sequence>
<dbReference type="Proteomes" id="UP001439008">
    <property type="component" value="Unassembled WGS sequence"/>
</dbReference>